<proteinExistence type="predicted"/>
<accession>A0A174J478</accession>
<dbReference type="Pfam" id="PF22124">
    <property type="entry name" value="Glyco_hydro_95_cat"/>
    <property type="match status" value="1"/>
</dbReference>
<organism evidence="3 4">
    <name type="scientific">Bacteroides finegoldii</name>
    <dbReference type="NCBI Taxonomy" id="338188"/>
    <lineage>
        <taxon>Bacteria</taxon>
        <taxon>Pseudomonadati</taxon>
        <taxon>Bacteroidota</taxon>
        <taxon>Bacteroidia</taxon>
        <taxon>Bacteroidales</taxon>
        <taxon>Bacteroidaceae</taxon>
        <taxon>Bacteroides</taxon>
    </lineage>
</organism>
<keyword evidence="3" id="KW-0378">Hydrolase</keyword>
<dbReference type="InterPro" id="IPR012341">
    <property type="entry name" value="6hp_glycosidase-like_sf"/>
</dbReference>
<gene>
    <name evidence="3" type="ORF">ERS852397_03158</name>
</gene>
<dbReference type="InterPro" id="IPR054363">
    <property type="entry name" value="GH95_cat"/>
</dbReference>
<evidence type="ECO:0000313" key="3">
    <source>
        <dbReference type="EMBL" id="CUO94413.1"/>
    </source>
</evidence>
<dbReference type="AlphaFoldDB" id="A0A174J478"/>
<feature type="domain" description="Glycosyl hydrolase family 95 catalytic" evidence="2">
    <location>
        <begin position="7"/>
        <end position="185"/>
    </location>
</feature>
<sequence length="296" mass="33670">MKEAPVMTTDKLLKGMDERTNSQADNLYLEMLYYQFGRYLLISSSREGSLPANLQGVWADRLQNAWNSDYHTNINVQMNYWSAQPTNLSPCHLPMVEYVKSLVPRGRYTAQHYYCRPDGKPVRGWVTHHENNIWGNTAPAKKDTPHHFPAGAIWMCQDIWEYYQFNQDRKFLEEYYDTMLQAALFQIDGNFGVTAGVAEMLMQSHGGYIELLPSLPDVWKEGSFKGMKARGNFEVDAEWSNGKITSVIITSYSGKECIVKCPDAKNLKVSGTSAKVIADDMISFPTSSGKAYRIIE</sequence>
<dbReference type="GO" id="GO:0005975">
    <property type="term" value="P:carbohydrate metabolic process"/>
    <property type="evidence" value="ECO:0007669"/>
    <property type="project" value="InterPro"/>
</dbReference>
<dbReference type="PANTHER" id="PTHR31084">
    <property type="entry name" value="ALPHA-L-FUCOSIDASE 2"/>
    <property type="match status" value="1"/>
</dbReference>
<dbReference type="EC" id="3.2.1.51" evidence="3"/>
<dbReference type="Proteomes" id="UP000095517">
    <property type="component" value="Unassembled WGS sequence"/>
</dbReference>
<protein>
    <submittedName>
        <fullName evidence="3">Alpha-L-fucosidase</fullName>
        <ecNumber evidence="3">3.2.1.51</ecNumber>
    </submittedName>
</protein>
<feature type="domain" description="Alpha fucosidase A-like C-terminal" evidence="1">
    <location>
        <begin position="203"/>
        <end position="294"/>
    </location>
</feature>
<dbReference type="Gene3D" id="1.50.10.10">
    <property type="match status" value="1"/>
</dbReference>
<dbReference type="GO" id="GO:0004560">
    <property type="term" value="F:alpha-L-fucosidase activity"/>
    <property type="evidence" value="ECO:0007669"/>
    <property type="project" value="UniProtKB-EC"/>
</dbReference>
<evidence type="ECO:0000259" key="2">
    <source>
        <dbReference type="Pfam" id="PF22124"/>
    </source>
</evidence>
<dbReference type="InterPro" id="IPR049053">
    <property type="entry name" value="AFCA-like_C"/>
</dbReference>
<dbReference type="Gene3D" id="2.60.40.1180">
    <property type="entry name" value="Golgi alpha-mannosidase II"/>
    <property type="match status" value="1"/>
</dbReference>
<keyword evidence="3" id="KW-0326">Glycosidase</keyword>
<reference evidence="3 4" key="1">
    <citation type="submission" date="2015-09" db="EMBL/GenBank/DDBJ databases">
        <authorList>
            <consortium name="Pathogen Informatics"/>
        </authorList>
    </citation>
    <scope>NUCLEOTIDE SEQUENCE [LARGE SCALE GENOMIC DNA]</scope>
    <source>
        <strain evidence="3 4">2789STDY5608840</strain>
    </source>
</reference>
<evidence type="ECO:0000313" key="4">
    <source>
        <dbReference type="Proteomes" id="UP000095517"/>
    </source>
</evidence>
<dbReference type="InterPro" id="IPR008928">
    <property type="entry name" value="6-hairpin_glycosidase_sf"/>
</dbReference>
<dbReference type="EMBL" id="CYZH01000021">
    <property type="protein sequence ID" value="CUO94413.1"/>
    <property type="molecule type" value="Genomic_DNA"/>
</dbReference>
<dbReference type="Pfam" id="PF21307">
    <property type="entry name" value="Glyco_hydro_95_C"/>
    <property type="match status" value="1"/>
</dbReference>
<dbReference type="SUPFAM" id="SSF48208">
    <property type="entry name" value="Six-hairpin glycosidases"/>
    <property type="match status" value="2"/>
</dbReference>
<name>A0A174J478_9BACE</name>
<dbReference type="STRING" id="338188.ERS852397_03158"/>
<evidence type="ECO:0000259" key="1">
    <source>
        <dbReference type="Pfam" id="PF21307"/>
    </source>
</evidence>
<dbReference type="InterPro" id="IPR013780">
    <property type="entry name" value="Glyco_hydro_b"/>
</dbReference>
<dbReference type="PANTHER" id="PTHR31084:SF19">
    <property type="entry name" value="GLYCOSYL HYDROLASE FAMILY 95 N-TERMINAL DOMAIN-CONTAINING PROTEIN"/>
    <property type="match status" value="1"/>
</dbReference>